<protein>
    <submittedName>
        <fullName evidence="2">Uncharacterized protein</fullName>
    </submittedName>
</protein>
<evidence type="ECO:0000256" key="1">
    <source>
        <dbReference type="SAM" id="MobiDB-lite"/>
    </source>
</evidence>
<dbReference type="Proteomes" id="UP001605036">
    <property type="component" value="Unassembled WGS sequence"/>
</dbReference>
<feature type="region of interest" description="Disordered" evidence="1">
    <location>
        <begin position="22"/>
        <end position="63"/>
    </location>
</feature>
<feature type="compositionally biased region" description="Acidic residues" evidence="1">
    <location>
        <begin position="41"/>
        <end position="54"/>
    </location>
</feature>
<evidence type="ECO:0000313" key="2">
    <source>
        <dbReference type="EMBL" id="KAL2649829.1"/>
    </source>
</evidence>
<gene>
    <name evidence="2" type="ORF">R1flu_017957</name>
</gene>
<evidence type="ECO:0000313" key="3">
    <source>
        <dbReference type="Proteomes" id="UP001605036"/>
    </source>
</evidence>
<proteinExistence type="predicted"/>
<accession>A0ABD1ZEF6</accession>
<name>A0ABD1ZEF6_9MARC</name>
<keyword evidence="3" id="KW-1185">Reference proteome</keyword>
<comment type="caution">
    <text evidence="2">The sequence shown here is derived from an EMBL/GenBank/DDBJ whole genome shotgun (WGS) entry which is preliminary data.</text>
</comment>
<reference evidence="2 3" key="1">
    <citation type="submission" date="2024-09" db="EMBL/GenBank/DDBJ databases">
        <title>Chromosome-scale assembly of Riccia fluitans.</title>
        <authorList>
            <person name="Paukszto L."/>
            <person name="Sawicki J."/>
            <person name="Karawczyk K."/>
            <person name="Piernik-Szablinska J."/>
            <person name="Szczecinska M."/>
            <person name="Mazdziarz M."/>
        </authorList>
    </citation>
    <scope>NUCLEOTIDE SEQUENCE [LARGE SCALE GENOMIC DNA]</scope>
    <source>
        <strain evidence="2">Rf_01</strain>
        <tissue evidence="2">Aerial parts of the thallus</tissue>
    </source>
</reference>
<dbReference type="AlphaFoldDB" id="A0ABD1ZEF6"/>
<dbReference type="EMBL" id="JBHFFA010000001">
    <property type="protein sequence ID" value="KAL2649829.1"/>
    <property type="molecule type" value="Genomic_DNA"/>
</dbReference>
<sequence length="133" mass="15026">MSLNLPGSTLQATNDIFSRTTLKDLSSSGNVDAAGSPKEDEGSEIAEESEEEEEKQVLSVRPAETTISEKDVLRIQKKEKKSMPVYAYEEKFQKRAISIEAEEEEIALVDEEFWKEMGYCSLQIQSSVERQDK</sequence>
<organism evidence="2 3">
    <name type="scientific">Riccia fluitans</name>
    <dbReference type="NCBI Taxonomy" id="41844"/>
    <lineage>
        <taxon>Eukaryota</taxon>
        <taxon>Viridiplantae</taxon>
        <taxon>Streptophyta</taxon>
        <taxon>Embryophyta</taxon>
        <taxon>Marchantiophyta</taxon>
        <taxon>Marchantiopsida</taxon>
        <taxon>Marchantiidae</taxon>
        <taxon>Marchantiales</taxon>
        <taxon>Ricciaceae</taxon>
        <taxon>Riccia</taxon>
    </lineage>
</organism>